<dbReference type="Pfam" id="PF08220">
    <property type="entry name" value="HTH_DeoR"/>
    <property type="match status" value="1"/>
</dbReference>
<dbReference type="HOGENOM" id="CLU_060699_1_3_9"/>
<dbReference type="Gene3D" id="1.10.10.10">
    <property type="entry name" value="Winged helix-like DNA-binding domain superfamily/Winged helix DNA-binding domain"/>
    <property type="match status" value="1"/>
</dbReference>
<dbReference type="InterPro" id="IPR036390">
    <property type="entry name" value="WH_DNA-bd_sf"/>
</dbReference>
<keyword evidence="2" id="KW-0238">DNA-binding</keyword>
<dbReference type="GO" id="GO:0003700">
    <property type="term" value="F:DNA-binding transcription factor activity"/>
    <property type="evidence" value="ECO:0007669"/>
    <property type="project" value="InterPro"/>
</dbReference>
<dbReference type="Gene3D" id="3.40.50.1360">
    <property type="match status" value="1"/>
</dbReference>
<dbReference type="InterPro" id="IPR001034">
    <property type="entry name" value="DeoR_HTH"/>
</dbReference>
<dbReference type="PROSITE" id="PS00894">
    <property type="entry name" value="HTH_DEOR_1"/>
    <property type="match status" value="1"/>
</dbReference>
<dbReference type="AlphaFoldDB" id="A0A0F4LN83"/>
<gene>
    <name evidence="5" type="ORF">JF72_12580</name>
</gene>
<name>A0A0F4LN83_9LACO</name>
<evidence type="ECO:0000256" key="3">
    <source>
        <dbReference type="ARBA" id="ARBA00023163"/>
    </source>
</evidence>
<dbReference type="InterPro" id="IPR050313">
    <property type="entry name" value="Carb_Metab_HTH_regulators"/>
</dbReference>
<proteinExistence type="predicted"/>
<dbReference type="InterPro" id="IPR014036">
    <property type="entry name" value="DeoR-like_C"/>
</dbReference>
<evidence type="ECO:0000313" key="5">
    <source>
        <dbReference type="EMBL" id="KJY60312.1"/>
    </source>
</evidence>
<dbReference type="GO" id="GO:0003677">
    <property type="term" value="F:DNA binding"/>
    <property type="evidence" value="ECO:0007669"/>
    <property type="project" value="UniProtKB-KW"/>
</dbReference>
<dbReference type="SMART" id="SM01134">
    <property type="entry name" value="DeoRC"/>
    <property type="match status" value="1"/>
</dbReference>
<dbReference type="SUPFAM" id="SSF46785">
    <property type="entry name" value="Winged helix' DNA-binding domain"/>
    <property type="match status" value="1"/>
</dbReference>
<dbReference type="SMART" id="SM00420">
    <property type="entry name" value="HTH_DEOR"/>
    <property type="match status" value="1"/>
</dbReference>
<evidence type="ECO:0000313" key="6">
    <source>
        <dbReference type="Proteomes" id="UP000033682"/>
    </source>
</evidence>
<dbReference type="PANTHER" id="PTHR30363">
    <property type="entry name" value="HTH-TYPE TRANSCRIPTIONAL REGULATOR SRLR-RELATED"/>
    <property type="match status" value="1"/>
</dbReference>
<keyword evidence="3" id="KW-0804">Transcription</keyword>
<dbReference type="InterPro" id="IPR018356">
    <property type="entry name" value="Tscrpt_reg_HTH_DeoR_CS"/>
</dbReference>
<dbReference type="STRING" id="303541.JF72_12580"/>
<dbReference type="PROSITE" id="PS51000">
    <property type="entry name" value="HTH_DEOR_2"/>
    <property type="match status" value="1"/>
</dbReference>
<feature type="domain" description="HTH deoR-type" evidence="4">
    <location>
        <begin position="3"/>
        <end position="58"/>
    </location>
</feature>
<evidence type="ECO:0000256" key="2">
    <source>
        <dbReference type="ARBA" id="ARBA00023125"/>
    </source>
</evidence>
<comment type="caution">
    <text evidence="5">The sequence shown here is derived from an EMBL/GenBank/DDBJ whole genome shotgun (WGS) entry which is preliminary data.</text>
</comment>
<reference evidence="5 6" key="1">
    <citation type="submission" date="2015-01" db="EMBL/GenBank/DDBJ databases">
        <title>Comparative genomics of the lactic acid bacteria isolated from the honey bee gut.</title>
        <authorList>
            <person name="Ellegaard K.M."/>
            <person name="Tamarit D."/>
            <person name="Javelind E."/>
            <person name="Olofsson T."/>
            <person name="Andersson S.G."/>
            <person name="Vasquez A."/>
        </authorList>
    </citation>
    <scope>NUCLEOTIDE SEQUENCE [LARGE SCALE GENOMIC DNA]</scope>
    <source>
        <strain evidence="5 6">Hma11</strain>
    </source>
</reference>
<sequence length="251" mass="27919">MLTQERQKLIENYVNQHELCRVCDLSKLTATSESTIRRDLIRMEEKGLVRRVHGGAQSVKKFAHDVSQHIRFTMNHDDKVRIARYAVEHYVHENDYLFIDAGTTAYEMVPFLANVAGITVVTNGIETALSAVGHGINTMLLGGKIKEDTHAVIGQFALEQLQSMNFAASFIGTNGIDHNGNLTTPDPEEAAIKKQEIACADHTYVLTDESKIGERNFAVFGNVKNLTVITNKLGMQNKKILPAKVNLKEAK</sequence>
<protein>
    <submittedName>
        <fullName evidence="5">Repressor of fructose operon</fullName>
    </submittedName>
</protein>
<dbReference type="PATRIC" id="fig|303541.3.peg.1425"/>
<dbReference type="EMBL" id="JXLG01000009">
    <property type="protein sequence ID" value="KJY60312.1"/>
    <property type="molecule type" value="Genomic_DNA"/>
</dbReference>
<dbReference type="Proteomes" id="UP000033682">
    <property type="component" value="Unassembled WGS sequence"/>
</dbReference>
<dbReference type="Pfam" id="PF00455">
    <property type="entry name" value="DeoRC"/>
    <property type="match status" value="1"/>
</dbReference>
<evidence type="ECO:0000256" key="1">
    <source>
        <dbReference type="ARBA" id="ARBA00023015"/>
    </source>
</evidence>
<dbReference type="SUPFAM" id="SSF100950">
    <property type="entry name" value="NagB/RpiA/CoA transferase-like"/>
    <property type="match status" value="1"/>
</dbReference>
<dbReference type="RefSeq" id="WP_046307813.1">
    <property type="nucleotide sequence ID" value="NZ_CP132378.1"/>
</dbReference>
<keyword evidence="1" id="KW-0805">Transcription regulation</keyword>
<dbReference type="PANTHER" id="PTHR30363:SF56">
    <property type="entry name" value="TRANSCRIPTIONAL REGULATOR, DEOR FAMILY"/>
    <property type="match status" value="1"/>
</dbReference>
<accession>A0A0F4LN83</accession>
<evidence type="ECO:0000259" key="4">
    <source>
        <dbReference type="PROSITE" id="PS51000"/>
    </source>
</evidence>
<dbReference type="PRINTS" id="PR00037">
    <property type="entry name" value="HTHLACR"/>
</dbReference>
<organism evidence="5 6">
    <name type="scientific">Lactobacillus apis</name>
    <dbReference type="NCBI Taxonomy" id="303541"/>
    <lineage>
        <taxon>Bacteria</taxon>
        <taxon>Bacillati</taxon>
        <taxon>Bacillota</taxon>
        <taxon>Bacilli</taxon>
        <taxon>Lactobacillales</taxon>
        <taxon>Lactobacillaceae</taxon>
        <taxon>Lactobacillus</taxon>
    </lineage>
</organism>
<dbReference type="InterPro" id="IPR037171">
    <property type="entry name" value="NagB/RpiA_transferase-like"/>
</dbReference>
<dbReference type="InterPro" id="IPR036388">
    <property type="entry name" value="WH-like_DNA-bd_sf"/>
</dbReference>
<keyword evidence="6" id="KW-1185">Reference proteome</keyword>